<dbReference type="AlphaFoldDB" id="A0A0C9TGF8"/>
<feature type="compositionally biased region" description="Low complexity" evidence="1">
    <location>
        <begin position="411"/>
        <end position="431"/>
    </location>
</feature>
<gene>
    <name evidence="2" type="ORF">PAXINDRAFT_99835</name>
</gene>
<accession>A0A0C9TGF8</accession>
<sequence length="925" mass="99387">MHTQWSSHSNHRGRRPSTAESNMAWSTSSLSSSSISQAPTSVRVPQGLSSHGPQTTRQSLRYAIERQQPHVQDATYPAISQSYVSLSSDTGGTMAQRLYASSLPKPPAALPVTLQTRDEPAFSAPPSSRPQLYQARHSGLVDESSGVADVVVLSPVTIQSGEYQEQDAITVVLAPSGDGFAEGLSQLRGELSPSSIQRLPSSSLEHHSPHEHATSRPRLSTRVTGPRRPSIRLDSVPEHRNFSSQSPLTHDVHFPSVPDPPQEDIPSYSVVDNTPPPPDFEENPQTSQIVGHDPRTRPSSSPRPLNSPAALSRAPTYALIDPRSRTSAAPSQHTEDLSSSTPSSSRNSHSFSNWSPSNAERPRNTSTTSSLSVSKTIQESAGELYGASYSSFSPVRSKRPAAQRPSPHIRPPLTLFPSLSSPVSVASESSVNGPTVGPALPFPTSESLLETSHSRGSSIQLPRAISLPAPLPPLSANHRPPDYGPTTSSVGLPAPLPALSANHRPPDPGPTTSSVGSHDSQLPTHKLRKPPKRHSSNTMLSHPSGAFPQQQVAPPSAPRPTFPNGPYQRSISEMSPASLGSQQVVVQQAQAPQRPSPNPHPPAQQVDVQRATQHPAAPHAFPPQHLPQQPPNYQPGPPNPRPTPHHHVVSHNRHSYYHSAPPPQGTLPPQTIPPPMATTQPTAQRSTLHPSPDTPAQQQQQNPRLSLPHRPATATTGTRAIGPPQVTHPPQISQSRSAGQFQDNPPRYQDASGYGRPLQQQHAGGLPYPPDWIAYNEPRRAQHGALGTLPPQTIPPPMATTQPTAQRSTLHPSPDTPAQQQQQNPRLSLPHRPATATAGTRAIGPPQVTHPPQISQSRSAGQFQDNPPRYQDASGYGRPLQQQHAGGLPYPPDWIAYNEPRRAQHGALVTSNPDRRSMLGGGTMF</sequence>
<feature type="compositionally biased region" description="Low complexity" evidence="1">
    <location>
        <begin position="192"/>
        <end position="203"/>
    </location>
</feature>
<keyword evidence="3" id="KW-1185">Reference proteome</keyword>
<feature type="region of interest" description="Disordered" evidence="1">
    <location>
        <begin position="192"/>
        <end position="375"/>
    </location>
</feature>
<feature type="compositionally biased region" description="Polar residues" evidence="1">
    <location>
        <begin position="510"/>
        <end position="523"/>
    </location>
</feature>
<proteinExistence type="predicted"/>
<feature type="compositionally biased region" description="Pro residues" evidence="1">
    <location>
        <begin position="620"/>
        <end position="642"/>
    </location>
</feature>
<dbReference type="EMBL" id="KN819340">
    <property type="protein sequence ID" value="KIJ14770.1"/>
    <property type="molecule type" value="Genomic_DNA"/>
</dbReference>
<evidence type="ECO:0000313" key="3">
    <source>
        <dbReference type="Proteomes" id="UP000053647"/>
    </source>
</evidence>
<feature type="compositionally biased region" description="Polar residues" evidence="1">
    <location>
        <begin position="536"/>
        <end position="553"/>
    </location>
</feature>
<feature type="compositionally biased region" description="Pro residues" evidence="1">
    <location>
        <begin position="660"/>
        <end position="676"/>
    </location>
</feature>
<feature type="compositionally biased region" description="Basic and acidic residues" evidence="1">
    <location>
        <begin position="204"/>
        <end position="214"/>
    </location>
</feature>
<protein>
    <submittedName>
        <fullName evidence="2">Uncharacterized protein</fullName>
    </submittedName>
</protein>
<feature type="region of interest" description="Disordered" evidence="1">
    <location>
        <begin position="389"/>
        <end position="891"/>
    </location>
</feature>
<feature type="compositionally biased region" description="Low complexity" evidence="1">
    <location>
        <begin position="365"/>
        <end position="375"/>
    </location>
</feature>
<feature type="compositionally biased region" description="Polar residues" evidence="1">
    <location>
        <begin position="850"/>
        <end position="865"/>
    </location>
</feature>
<feature type="compositionally biased region" description="Low complexity" evidence="1">
    <location>
        <begin position="338"/>
        <end position="358"/>
    </location>
</feature>
<feature type="region of interest" description="Disordered" evidence="1">
    <location>
        <begin position="1"/>
        <end position="66"/>
    </location>
</feature>
<organism evidence="2 3">
    <name type="scientific">Paxillus involutus ATCC 200175</name>
    <dbReference type="NCBI Taxonomy" id="664439"/>
    <lineage>
        <taxon>Eukaryota</taxon>
        <taxon>Fungi</taxon>
        <taxon>Dikarya</taxon>
        <taxon>Basidiomycota</taxon>
        <taxon>Agaricomycotina</taxon>
        <taxon>Agaricomycetes</taxon>
        <taxon>Agaricomycetidae</taxon>
        <taxon>Boletales</taxon>
        <taxon>Paxilineae</taxon>
        <taxon>Paxillaceae</taxon>
        <taxon>Paxillus</taxon>
    </lineage>
</organism>
<dbReference type="Proteomes" id="UP000053647">
    <property type="component" value="Unassembled WGS sequence"/>
</dbReference>
<feature type="compositionally biased region" description="Polar residues" evidence="1">
    <location>
        <begin position="444"/>
        <end position="460"/>
    </location>
</feature>
<feature type="compositionally biased region" description="Polar residues" evidence="1">
    <location>
        <begin position="728"/>
        <end position="743"/>
    </location>
</feature>
<evidence type="ECO:0000313" key="2">
    <source>
        <dbReference type="EMBL" id="KIJ14770.1"/>
    </source>
</evidence>
<feature type="compositionally biased region" description="Low complexity" evidence="1">
    <location>
        <begin position="21"/>
        <end position="36"/>
    </location>
</feature>
<feature type="compositionally biased region" description="Polar residues" evidence="1">
    <location>
        <begin position="47"/>
        <end position="59"/>
    </location>
</feature>
<name>A0A0C9TGF8_PAXIN</name>
<dbReference type="OrthoDB" id="10430494at2759"/>
<feature type="compositionally biased region" description="Polar residues" evidence="1">
    <location>
        <begin position="685"/>
        <end position="704"/>
    </location>
</feature>
<feature type="compositionally biased region" description="Low complexity" evidence="1">
    <location>
        <begin position="577"/>
        <end position="593"/>
    </location>
</feature>
<feature type="compositionally biased region" description="Basic residues" evidence="1">
    <location>
        <begin position="643"/>
        <end position="656"/>
    </location>
</feature>
<reference evidence="2 3" key="1">
    <citation type="submission" date="2014-06" db="EMBL/GenBank/DDBJ databases">
        <authorList>
            <consortium name="DOE Joint Genome Institute"/>
            <person name="Kuo A."/>
            <person name="Kohler A."/>
            <person name="Nagy L.G."/>
            <person name="Floudas D."/>
            <person name="Copeland A."/>
            <person name="Barry K.W."/>
            <person name="Cichocki N."/>
            <person name="Veneault-Fourrey C."/>
            <person name="LaButti K."/>
            <person name="Lindquist E.A."/>
            <person name="Lipzen A."/>
            <person name="Lundell T."/>
            <person name="Morin E."/>
            <person name="Murat C."/>
            <person name="Sun H."/>
            <person name="Tunlid A."/>
            <person name="Henrissat B."/>
            <person name="Grigoriev I.V."/>
            <person name="Hibbett D.S."/>
            <person name="Martin F."/>
            <person name="Nordberg H.P."/>
            <person name="Cantor M.N."/>
            <person name="Hua S.X."/>
        </authorList>
    </citation>
    <scope>NUCLEOTIDE SEQUENCE [LARGE SCALE GENOMIC DNA]</scope>
    <source>
        <strain evidence="2 3">ATCC 200175</strain>
    </source>
</reference>
<feature type="compositionally biased region" description="Basic residues" evidence="1">
    <location>
        <begin position="525"/>
        <end position="535"/>
    </location>
</feature>
<evidence type="ECO:0000256" key="1">
    <source>
        <dbReference type="SAM" id="MobiDB-lite"/>
    </source>
</evidence>
<feature type="compositionally biased region" description="Polar residues" evidence="1">
    <location>
        <begin position="807"/>
        <end position="826"/>
    </location>
</feature>
<dbReference type="HOGENOM" id="CLU_014279_0_0_1"/>
<reference evidence="3" key="2">
    <citation type="submission" date="2015-01" db="EMBL/GenBank/DDBJ databases">
        <title>Evolutionary Origins and Diversification of the Mycorrhizal Mutualists.</title>
        <authorList>
            <consortium name="DOE Joint Genome Institute"/>
            <consortium name="Mycorrhizal Genomics Consortium"/>
            <person name="Kohler A."/>
            <person name="Kuo A."/>
            <person name="Nagy L.G."/>
            <person name="Floudas D."/>
            <person name="Copeland A."/>
            <person name="Barry K.W."/>
            <person name="Cichocki N."/>
            <person name="Veneault-Fourrey C."/>
            <person name="LaButti K."/>
            <person name="Lindquist E.A."/>
            <person name="Lipzen A."/>
            <person name="Lundell T."/>
            <person name="Morin E."/>
            <person name="Murat C."/>
            <person name="Riley R."/>
            <person name="Ohm R."/>
            <person name="Sun H."/>
            <person name="Tunlid A."/>
            <person name="Henrissat B."/>
            <person name="Grigoriev I.V."/>
            <person name="Hibbett D.S."/>
            <person name="Martin F."/>
        </authorList>
    </citation>
    <scope>NUCLEOTIDE SEQUENCE [LARGE SCALE GENOMIC DNA]</scope>
    <source>
        <strain evidence="3">ATCC 200175</strain>
    </source>
</reference>
<feature type="compositionally biased region" description="Low complexity" evidence="1">
    <location>
        <begin position="297"/>
        <end position="312"/>
    </location>
</feature>